<evidence type="ECO:0000313" key="2">
    <source>
        <dbReference type="EMBL" id="QSP94183.1"/>
    </source>
</evidence>
<keyword evidence="1" id="KW-1133">Transmembrane helix</keyword>
<reference evidence="2 3" key="1">
    <citation type="submission" date="2021-03" db="EMBL/GenBank/DDBJ databases">
        <title>Genome sequencing of Marinobacter sp. LPB0319.</title>
        <authorList>
            <person name="Kim J."/>
        </authorList>
    </citation>
    <scope>NUCLEOTIDE SEQUENCE [LARGE SCALE GENOMIC DNA]</scope>
    <source>
        <strain evidence="2 3">LPB0319</strain>
    </source>
</reference>
<evidence type="ECO:0000256" key="1">
    <source>
        <dbReference type="SAM" id="Phobius"/>
    </source>
</evidence>
<dbReference type="RefSeq" id="WP_206643404.1">
    <property type="nucleotide sequence ID" value="NZ_CP071247.1"/>
</dbReference>
<keyword evidence="1" id="KW-0812">Transmembrane</keyword>
<protein>
    <recommendedName>
        <fullName evidence="4">Tetratricopeptide repeat protein</fullName>
    </recommendedName>
</protein>
<dbReference type="EMBL" id="CP071247">
    <property type="protein sequence ID" value="QSP94183.1"/>
    <property type="molecule type" value="Genomic_DNA"/>
</dbReference>
<sequence length="164" mass="18409">MMGPRDTKEATAAARQFYAWIEYQDHSEVPDFMNDPRLEVGLARMLPGVILHALLSLFGVLFQKARLWSLLGLVARMRIRTDWLSPEPRQCGYNAAYTRLGLAELKRGNTAAAIICLEESAKVWPCAHSASFGLRTELARELEKVAQANAAVKAYWQVAQEFKA</sequence>
<dbReference type="Proteomes" id="UP000663555">
    <property type="component" value="Chromosome"/>
</dbReference>
<keyword evidence="1" id="KW-0472">Membrane</keyword>
<accession>A0ABX7MPH3</accession>
<name>A0ABX7MPH3_9GAMM</name>
<evidence type="ECO:0000313" key="3">
    <source>
        <dbReference type="Proteomes" id="UP000663555"/>
    </source>
</evidence>
<organism evidence="2 3">
    <name type="scientific">Marinobacter salinisoli</name>
    <dbReference type="NCBI Taxonomy" id="2769486"/>
    <lineage>
        <taxon>Bacteria</taxon>
        <taxon>Pseudomonadati</taxon>
        <taxon>Pseudomonadota</taxon>
        <taxon>Gammaproteobacteria</taxon>
        <taxon>Pseudomonadales</taxon>
        <taxon>Marinobacteraceae</taxon>
        <taxon>Marinobacter</taxon>
    </lineage>
</organism>
<keyword evidence="3" id="KW-1185">Reference proteome</keyword>
<evidence type="ECO:0008006" key="4">
    <source>
        <dbReference type="Google" id="ProtNLM"/>
    </source>
</evidence>
<gene>
    <name evidence="2" type="ORF">LPB19_13435</name>
</gene>
<proteinExistence type="predicted"/>
<feature type="transmembrane region" description="Helical" evidence="1">
    <location>
        <begin position="42"/>
        <end position="62"/>
    </location>
</feature>